<dbReference type="Pfam" id="PF02423">
    <property type="entry name" value="OCD_Mu_crystall"/>
    <property type="match status" value="1"/>
</dbReference>
<evidence type="ECO:0000313" key="2">
    <source>
        <dbReference type="EMBL" id="MFB9524146.1"/>
    </source>
</evidence>
<dbReference type="InterPro" id="IPR036291">
    <property type="entry name" value="NAD(P)-bd_dom_sf"/>
</dbReference>
<dbReference type="NCBIfam" id="TIGR03944">
    <property type="entry name" value="dehyd_SbnB_fam"/>
    <property type="match status" value="1"/>
</dbReference>
<dbReference type="InterPro" id="IPR003462">
    <property type="entry name" value="ODC_Mu_crystall"/>
</dbReference>
<evidence type="ECO:0000313" key="3">
    <source>
        <dbReference type="Proteomes" id="UP001589718"/>
    </source>
</evidence>
<feature type="compositionally biased region" description="Gly residues" evidence="1">
    <location>
        <begin position="337"/>
        <end position="347"/>
    </location>
</feature>
<reference evidence="2 3" key="1">
    <citation type="submission" date="2024-09" db="EMBL/GenBank/DDBJ databases">
        <authorList>
            <person name="Sun Q."/>
            <person name="Mori K."/>
        </authorList>
    </citation>
    <scope>NUCLEOTIDE SEQUENCE [LARGE SCALE GENOMIC DNA]</scope>
    <source>
        <strain evidence="2 3">JCM 4362</strain>
    </source>
</reference>
<dbReference type="SUPFAM" id="SSF51735">
    <property type="entry name" value="NAD(P)-binding Rossmann-fold domains"/>
    <property type="match status" value="1"/>
</dbReference>
<sequence length="347" mass="36228">MRILGRDDVRAALDGLDPLVLDAVRDAYLLHGRGDSNLPFSSFLRPPRPAGSRIISLPAYLGGDEPVMGLKWISSFPANVAQGLQRASSVQILNDLTTGYPVALLEGSRISASRTAASAALASRALRGDRPGRTASLVGCGTINLRVLDFLALTHPELETVVLQDAVPGRAQYLAAELAAEHPRLTFRAGGLDEALAAPVVSVATTDSGYWLDLADHRDRPAGQVILHLSLRDLSVDSVLGAYNVVDDADHAIREQTSLHRAEQAVGHREFVHQEIAAVLGGEAPAASAGQTVVFSPFGLGVLDLAVARAVLRAADRAGLGTEADGFDPGDHRATSGAGGRGAGVTA</sequence>
<gene>
    <name evidence="2" type="primary">sbnB</name>
    <name evidence="2" type="ORF">ACFFTU_29810</name>
</gene>
<comment type="caution">
    <text evidence="2">The sequence shown here is derived from an EMBL/GenBank/DDBJ whole genome shotgun (WGS) entry which is preliminary data.</text>
</comment>
<dbReference type="PANTHER" id="PTHR13812:SF19">
    <property type="entry name" value="KETIMINE REDUCTASE MU-CRYSTALLIN"/>
    <property type="match status" value="1"/>
</dbReference>
<dbReference type="PANTHER" id="PTHR13812">
    <property type="entry name" value="KETIMINE REDUCTASE MU-CRYSTALLIN"/>
    <property type="match status" value="1"/>
</dbReference>
<feature type="region of interest" description="Disordered" evidence="1">
    <location>
        <begin position="322"/>
        <end position="347"/>
    </location>
</feature>
<organism evidence="2 3">
    <name type="scientific">Streptomyces cremeus</name>
    <dbReference type="NCBI Taxonomy" id="66881"/>
    <lineage>
        <taxon>Bacteria</taxon>
        <taxon>Bacillati</taxon>
        <taxon>Actinomycetota</taxon>
        <taxon>Actinomycetes</taxon>
        <taxon>Kitasatosporales</taxon>
        <taxon>Streptomycetaceae</taxon>
        <taxon>Streptomyces</taxon>
    </lineage>
</organism>
<dbReference type="Gene3D" id="3.40.50.720">
    <property type="entry name" value="NAD(P)-binding Rossmann-like Domain"/>
    <property type="match status" value="1"/>
</dbReference>
<protein>
    <submittedName>
        <fullName evidence="2">2,3-diaminopropionate biosynthesis protein SbnB</fullName>
    </submittedName>
</protein>
<dbReference type="Proteomes" id="UP001589718">
    <property type="component" value="Unassembled WGS sequence"/>
</dbReference>
<dbReference type="PIRSF" id="PIRSF001439">
    <property type="entry name" value="CryM"/>
    <property type="match status" value="1"/>
</dbReference>
<proteinExistence type="predicted"/>
<dbReference type="Gene3D" id="3.30.1780.10">
    <property type="entry name" value="ornithine cyclodeaminase, domain 1"/>
    <property type="match status" value="1"/>
</dbReference>
<evidence type="ECO:0000256" key="1">
    <source>
        <dbReference type="SAM" id="MobiDB-lite"/>
    </source>
</evidence>
<dbReference type="InterPro" id="IPR023866">
    <property type="entry name" value="SbnB"/>
</dbReference>
<dbReference type="EMBL" id="JBHMCR010000019">
    <property type="protein sequence ID" value="MFB9524146.1"/>
    <property type="molecule type" value="Genomic_DNA"/>
</dbReference>
<accession>A0ABV5PNS8</accession>
<dbReference type="InterPro" id="IPR023401">
    <property type="entry name" value="ODC_N"/>
</dbReference>
<keyword evidence="3" id="KW-1185">Reference proteome</keyword>
<dbReference type="RefSeq" id="WP_345218147.1">
    <property type="nucleotide sequence ID" value="NZ_BAAAXE010000001.1"/>
</dbReference>
<name>A0ABV5PNS8_STRCM</name>